<feature type="domain" description="EF-hand" evidence="2">
    <location>
        <begin position="61"/>
        <end position="96"/>
    </location>
</feature>
<organism evidence="3 4">
    <name type="scientific">Polarella glacialis</name>
    <name type="common">Dinoflagellate</name>
    <dbReference type="NCBI Taxonomy" id="89957"/>
    <lineage>
        <taxon>Eukaryota</taxon>
        <taxon>Sar</taxon>
        <taxon>Alveolata</taxon>
        <taxon>Dinophyceae</taxon>
        <taxon>Suessiales</taxon>
        <taxon>Suessiaceae</taxon>
        <taxon>Polarella</taxon>
    </lineage>
</organism>
<protein>
    <recommendedName>
        <fullName evidence="2">EF-hand domain-containing protein</fullName>
    </recommendedName>
</protein>
<dbReference type="PROSITE" id="PS00018">
    <property type="entry name" value="EF_HAND_1"/>
    <property type="match status" value="1"/>
</dbReference>
<keyword evidence="4" id="KW-1185">Reference proteome</keyword>
<gene>
    <name evidence="3" type="ORF">PGLA1383_LOCUS20379</name>
</gene>
<dbReference type="GO" id="GO:0005509">
    <property type="term" value="F:calcium ion binding"/>
    <property type="evidence" value="ECO:0007669"/>
    <property type="project" value="InterPro"/>
</dbReference>
<keyword evidence="1" id="KW-0106">Calcium</keyword>
<proteinExistence type="predicted"/>
<dbReference type="SUPFAM" id="SSF47473">
    <property type="entry name" value="EF-hand"/>
    <property type="match status" value="1"/>
</dbReference>
<name>A0A813ER58_POLGL</name>
<accession>A0A813ER58</accession>
<dbReference type="EMBL" id="CAJNNV010013867">
    <property type="protein sequence ID" value="CAE8602120.1"/>
    <property type="molecule type" value="Genomic_DNA"/>
</dbReference>
<feature type="non-terminal residue" evidence="3">
    <location>
        <position position="1"/>
    </location>
</feature>
<dbReference type="PROSITE" id="PS50222">
    <property type="entry name" value="EF_HAND_2"/>
    <property type="match status" value="1"/>
</dbReference>
<dbReference type="InterPro" id="IPR018247">
    <property type="entry name" value="EF_Hand_1_Ca_BS"/>
</dbReference>
<dbReference type="InterPro" id="IPR011992">
    <property type="entry name" value="EF-hand-dom_pair"/>
</dbReference>
<dbReference type="Gene3D" id="1.10.238.10">
    <property type="entry name" value="EF-hand"/>
    <property type="match status" value="1"/>
</dbReference>
<evidence type="ECO:0000313" key="3">
    <source>
        <dbReference type="EMBL" id="CAE8602120.1"/>
    </source>
</evidence>
<sequence>DVGGCGHVVLALVVLDSRTHVPAVPEAAARRAGKAFALKVDADEDGKLSEAELLAAGAGGDRKHSIEELVSFHDTDRDGKVTVAEVEESWVMLSTANLNAERHLSGRPSQEL</sequence>
<evidence type="ECO:0000256" key="1">
    <source>
        <dbReference type="ARBA" id="ARBA00022837"/>
    </source>
</evidence>
<evidence type="ECO:0000259" key="2">
    <source>
        <dbReference type="PROSITE" id="PS50222"/>
    </source>
</evidence>
<reference evidence="3" key="1">
    <citation type="submission" date="2021-02" db="EMBL/GenBank/DDBJ databases">
        <authorList>
            <person name="Dougan E. K."/>
            <person name="Rhodes N."/>
            <person name="Thang M."/>
            <person name="Chan C."/>
        </authorList>
    </citation>
    <scope>NUCLEOTIDE SEQUENCE</scope>
</reference>
<dbReference type="InterPro" id="IPR002048">
    <property type="entry name" value="EF_hand_dom"/>
</dbReference>
<dbReference type="Proteomes" id="UP000654075">
    <property type="component" value="Unassembled WGS sequence"/>
</dbReference>
<evidence type="ECO:0000313" key="4">
    <source>
        <dbReference type="Proteomes" id="UP000654075"/>
    </source>
</evidence>
<dbReference type="AlphaFoldDB" id="A0A813ER58"/>
<comment type="caution">
    <text evidence="3">The sequence shown here is derived from an EMBL/GenBank/DDBJ whole genome shotgun (WGS) entry which is preliminary data.</text>
</comment>